<feature type="region of interest" description="Disordered" evidence="2">
    <location>
        <begin position="1"/>
        <end position="75"/>
    </location>
</feature>
<dbReference type="Proteomes" id="UP000285146">
    <property type="component" value="Unassembled WGS sequence"/>
</dbReference>
<dbReference type="GO" id="GO:0004672">
    <property type="term" value="F:protein kinase activity"/>
    <property type="evidence" value="ECO:0007669"/>
    <property type="project" value="InterPro"/>
</dbReference>
<reference evidence="4 5" key="1">
    <citation type="submission" date="2015-09" db="EMBL/GenBank/DDBJ databases">
        <title>Host preference determinants of Valsa canker pathogens revealed by comparative genomics.</title>
        <authorList>
            <person name="Yin Z."/>
            <person name="Huang L."/>
        </authorList>
    </citation>
    <scope>NUCLEOTIDE SEQUENCE [LARGE SCALE GENOMIC DNA]</scope>
    <source>
        <strain evidence="4 5">SXYLt</strain>
    </source>
</reference>
<evidence type="ECO:0000256" key="2">
    <source>
        <dbReference type="SAM" id="MobiDB-lite"/>
    </source>
</evidence>
<dbReference type="PANTHER" id="PTHR44305">
    <property type="entry name" value="SI:DKEY-192D15.2-RELATED"/>
    <property type="match status" value="1"/>
</dbReference>
<organism evidence="4 5">
    <name type="scientific">Cytospora leucostoma</name>
    <dbReference type="NCBI Taxonomy" id="1230097"/>
    <lineage>
        <taxon>Eukaryota</taxon>
        <taxon>Fungi</taxon>
        <taxon>Dikarya</taxon>
        <taxon>Ascomycota</taxon>
        <taxon>Pezizomycotina</taxon>
        <taxon>Sordariomycetes</taxon>
        <taxon>Sordariomycetidae</taxon>
        <taxon>Diaporthales</taxon>
        <taxon>Cytosporaceae</taxon>
        <taxon>Cytospora</taxon>
    </lineage>
</organism>
<dbReference type="PANTHER" id="PTHR44305:SF2">
    <property type="entry name" value="SI:DKEY-192D15.2"/>
    <property type="match status" value="1"/>
</dbReference>
<dbReference type="Gene3D" id="1.10.510.10">
    <property type="entry name" value="Transferase(Phosphotransferase) domain 1"/>
    <property type="match status" value="1"/>
</dbReference>
<feature type="domain" description="Protein kinase" evidence="3">
    <location>
        <begin position="202"/>
        <end position="573"/>
    </location>
</feature>
<dbReference type="EMBL" id="LKEB01000093">
    <property type="protein sequence ID" value="ROV91080.1"/>
    <property type="molecule type" value="Genomic_DNA"/>
</dbReference>
<proteinExistence type="predicted"/>
<dbReference type="InterPro" id="IPR000719">
    <property type="entry name" value="Prot_kinase_dom"/>
</dbReference>
<protein>
    <recommendedName>
        <fullName evidence="3">Protein kinase domain-containing protein</fullName>
    </recommendedName>
</protein>
<gene>
    <name evidence="4" type="ORF">VPNG_09917</name>
</gene>
<keyword evidence="5" id="KW-1185">Reference proteome</keyword>
<feature type="compositionally biased region" description="Polar residues" evidence="2">
    <location>
        <begin position="1"/>
        <end position="16"/>
    </location>
</feature>
<keyword evidence="1" id="KW-0547">Nucleotide-binding</keyword>
<sequence length="603" mass="69604">MEFLQPSVQHSASNPDIENRSLDASSPSPSARSANRSGTAASISMSAAFSSGPPIGYRAPPPTQQGVVPRAGHPRDDKLRETKQHMIDRFRHFHLGINDIAFYDYTKRRDIVRRIPIPPNQGAWPGHPRPVRRGALWPIMEMDLDLYRDRDRPGLLRRLLLRPLGLGGAGGGDEEDDDDGDPRRDADRWAGIMRRDFRPARFRFRRRLGFGAFGAAFLFEMKSEDGEVLPVVVKVGISGNWRELAREKENFVAMAGARHFVQREVLQTFPLPAEPMPSRVLGRLRRLFSRITGIGRRSLLPTHCGLTARRLEAARRRLDNRRDVIIMEYMSRGTLLSFIAKMYDKNERLSDRMLWLIFECLFKACIAMAYPGRFHTPGDDPWNDFMRPQDETLPYRFPDAPMVHFDIDPSNGDDHGSVPIVKIGDPGLSRIIDEDFRRDEYQLWSNRPTGKSDYLTPEQFTPEWDYEASRGLEELSREETAGNYHWWSNLYQIGWIMSCLVTHHEPPFPPVAWPYTYPAEDGRMVDLEGHSYGKLLFYDRFDGYDFRLRHLIARCLEHNPTKRPTLLYVADFIAANLRREDLREQESDEELLRNARRIFAEAP</sequence>
<name>A0A423VJA1_9PEZI</name>
<accession>A0A423VJA1</accession>
<dbReference type="SUPFAM" id="SSF56112">
    <property type="entry name" value="Protein kinase-like (PK-like)"/>
    <property type="match status" value="1"/>
</dbReference>
<dbReference type="InterPro" id="IPR017441">
    <property type="entry name" value="Protein_kinase_ATP_BS"/>
</dbReference>
<feature type="compositionally biased region" description="Low complexity" evidence="2">
    <location>
        <begin position="22"/>
        <end position="51"/>
    </location>
</feature>
<dbReference type="PROSITE" id="PS50011">
    <property type="entry name" value="PROTEIN_KINASE_DOM"/>
    <property type="match status" value="1"/>
</dbReference>
<evidence type="ECO:0000259" key="3">
    <source>
        <dbReference type="PROSITE" id="PS50011"/>
    </source>
</evidence>
<dbReference type="InterPro" id="IPR053083">
    <property type="entry name" value="TF_kinase-domain_protein"/>
</dbReference>
<dbReference type="OrthoDB" id="4062651at2759"/>
<dbReference type="InParanoid" id="A0A423VJA1"/>
<dbReference type="PROSITE" id="PS00107">
    <property type="entry name" value="PROTEIN_KINASE_ATP"/>
    <property type="match status" value="1"/>
</dbReference>
<feature type="binding site" evidence="1">
    <location>
        <position position="234"/>
    </location>
    <ligand>
        <name>ATP</name>
        <dbReference type="ChEBI" id="CHEBI:30616"/>
    </ligand>
</feature>
<evidence type="ECO:0000256" key="1">
    <source>
        <dbReference type="PROSITE-ProRule" id="PRU10141"/>
    </source>
</evidence>
<evidence type="ECO:0000313" key="4">
    <source>
        <dbReference type="EMBL" id="ROV91080.1"/>
    </source>
</evidence>
<dbReference type="STRING" id="1230097.A0A423VJA1"/>
<dbReference type="AlphaFoldDB" id="A0A423VJA1"/>
<dbReference type="SMART" id="SM00220">
    <property type="entry name" value="S_TKc"/>
    <property type="match status" value="1"/>
</dbReference>
<keyword evidence="1" id="KW-0067">ATP-binding</keyword>
<comment type="caution">
    <text evidence="4">The sequence shown here is derived from an EMBL/GenBank/DDBJ whole genome shotgun (WGS) entry which is preliminary data.</text>
</comment>
<dbReference type="InterPro" id="IPR011009">
    <property type="entry name" value="Kinase-like_dom_sf"/>
</dbReference>
<evidence type="ECO:0000313" key="5">
    <source>
        <dbReference type="Proteomes" id="UP000285146"/>
    </source>
</evidence>
<dbReference type="GO" id="GO:0005524">
    <property type="term" value="F:ATP binding"/>
    <property type="evidence" value="ECO:0007669"/>
    <property type="project" value="UniProtKB-UniRule"/>
</dbReference>